<organism evidence="1 2">
    <name type="scientific">Acaulospora colombiana</name>
    <dbReference type="NCBI Taxonomy" id="27376"/>
    <lineage>
        <taxon>Eukaryota</taxon>
        <taxon>Fungi</taxon>
        <taxon>Fungi incertae sedis</taxon>
        <taxon>Mucoromycota</taxon>
        <taxon>Glomeromycotina</taxon>
        <taxon>Glomeromycetes</taxon>
        <taxon>Diversisporales</taxon>
        <taxon>Acaulosporaceae</taxon>
        <taxon>Acaulospora</taxon>
    </lineage>
</organism>
<reference evidence="1" key="1">
    <citation type="submission" date="2021-06" db="EMBL/GenBank/DDBJ databases">
        <authorList>
            <person name="Kallberg Y."/>
            <person name="Tangrot J."/>
            <person name="Rosling A."/>
        </authorList>
    </citation>
    <scope>NUCLEOTIDE SEQUENCE</scope>
    <source>
        <strain evidence="1">CL356</strain>
    </source>
</reference>
<dbReference type="Proteomes" id="UP000789525">
    <property type="component" value="Unassembled WGS sequence"/>
</dbReference>
<comment type="caution">
    <text evidence="1">The sequence shown here is derived from an EMBL/GenBank/DDBJ whole genome shotgun (WGS) entry which is preliminary data.</text>
</comment>
<dbReference type="EMBL" id="CAJVPT010022169">
    <property type="protein sequence ID" value="CAG8658716.1"/>
    <property type="molecule type" value="Genomic_DNA"/>
</dbReference>
<gene>
    <name evidence="1" type="ORF">ACOLOM_LOCUS8507</name>
</gene>
<evidence type="ECO:0000313" key="2">
    <source>
        <dbReference type="Proteomes" id="UP000789525"/>
    </source>
</evidence>
<name>A0ACA9NPH0_9GLOM</name>
<evidence type="ECO:0000313" key="1">
    <source>
        <dbReference type="EMBL" id="CAG8658716.1"/>
    </source>
</evidence>
<sequence length="386" mass="42673">MTETKPPSSNSREDVLQFLETLDTYSQATPATSPASVAPVGTPADTQSVLDFLDQITQSTPTTTTTELSMKIDSQTNVPLKQERIAEQPEHQQVQAETQKQGAWSWGGLLQTASTAYKSASSVVDNSVKGALATVETVRTNEATKKFEEKVRGMVNKEAIEKIGSDLKTLGLNTLTTVVNAVVPPISQYEVVEVWLAHDMVGYVGVESLVYKAFMKVMDQVEGGDIVVRKGNESKKRDSEEESKNLNVCEGFAEAVGLAKANIEQIIKKHYKPSELDQNHIQMELQSQEILKDVPTTICPVFMAIQPTKANPYVISSNQSESISDSEQYLFYVIVLIDPTHNLTFKTFSQALPVSWLDIPYDENEWVEAKMVSTIKLAVQTIAQDY</sequence>
<accession>A0ACA9NPH0</accession>
<proteinExistence type="predicted"/>
<keyword evidence="2" id="KW-1185">Reference proteome</keyword>
<protein>
    <submittedName>
        <fullName evidence="1">13065_t:CDS:1</fullName>
    </submittedName>
</protein>
<feature type="non-terminal residue" evidence="1">
    <location>
        <position position="386"/>
    </location>
</feature>